<dbReference type="InterPro" id="IPR026444">
    <property type="entry name" value="Secre_tail"/>
</dbReference>
<evidence type="ECO:0000259" key="1">
    <source>
        <dbReference type="Pfam" id="PF13860"/>
    </source>
</evidence>
<organism evidence="2">
    <name type="scientific">candidate division WOR-3 bacterium</name>
    <dbReference type="NCBI Taxonomy" id="2052148"/>
    <lineage>
        <taxon>Bacteria</taxon>
        <taxon>Bacteria division WOR-3</taxon>
    </lineage>
</organism>
<accession>A0A7C4CC19</accession>
<gene>
    <name evidence="2" type="ORF">ENS41_08535</name>
</gene>
<dbReference type="SUPFAM" id="SSF89372">
    <property type="entry name" value="Fucose-specific lectin"/>
    <property type="match status" value="1"/>
</dbReference>
<name>A0A7C4CC19_UNCW3</name>
<evidence type="ECO:0000313" key="2">
    <source>
        <dbReference type="EMBL" id="HGK28972.1"/>
    </source>
</evidence>
<dbReference type="Pfam" id="PF13860">
    <property type="entry name" value="FlgD_ig"/>
    <property type="match status" value="1"/>
</dbReference>
<proteinExistence type="predicted"/>
<feature type="domain" description="FlgD/Vpr Ig-like" evidence="1">
    <location>
        <begin position="377"/>
        <end position="434"/>
    </location>
</feature>
<dbReference type="AlphaFoldDB" id="A0A7C4CC19"/>
<protein>
    <submittedName>
        <fullName evidence="2">T9SS type A sorting domain-containing protein</fullName>
    </submittedName>
</protein>
<sequence length="450" mass="50423">MPALASADTALWIAWRQKKGSGPSCVKVASHDGSQWQTPDSLSPWSPDAAAITVCLALDRANPWLVYDSYAQNDTVRLLYAFRSGDTWTSPRTLARDSIIWSYYPALTAHPEGGVQAVWNRQGYPWAWLYTARGTADSWTSPVLLDSFNAVMLRYEMAIADLIGSNKMMAVWFCTRDDENFDLWSSVGNNASWSRPIPVVYHDPPSDYLPQLSVTRAGNRLGDVRVFWQRSGSGIVTARYDRDQEQWVEPFVLDSAAEYSLGGHVCTDEHGWTWVTYRHVVWPHQRFFLRYHDGAGWSEPIHVPFVESTVTFTYVAAAHGRIWLFWVRRPSDTRSLLYYSSAGHPLAISERAVQPRVALGTMLADPVPSVFRTSAAICYSLNASARVSLAVHDATGRSVRTLLNSGQEPGRHAVHWDGRDDFGRTLGSGVYFCKFEAGGFTATRKLVKTE</sequence>
<dbReference type="InterPro" id="IPR025965">
    <property type="entry name" value="FlgD/Vpr_Ig-like"/>
</dbReference>
<dbReference type="NCBIfam" id="TIGR04183">
    <property type="entry name" value="Por_Secre_tail"/>
    <property type="match status" value="1"/>
</dbReference>
<dbReference type="Gene3D" id="2.60.40.4070">
    <property type="match status" value="1"/>
</dbReference>
<reference evidence="2" key="1">
    <citation type="journal article" date="2020" name="mSystems">
        <title>Genome- and Community-Level Interaction Insights into Carbon Utilization and Element Cycling Functions of Hydrothermarchaeota in Hydrothermal Sediment.</title>
        <authorList>
            <person name="Zhou Z."/>
            <person name="Liu Y."/>
            <person name="Xu W."/>
            <person name="Pan J."/>
            <person name="Luo Z.H."/>
            <person name="Li M."/>
        </authorList>
    </citation>
    <scope>NUCLEOTIDE SEQUENCE [LARGE SCALE GENOMIC DNA]</scope>
    <source>
        <strain evidence="2">SpSt-488</strain>
    </source>
</reference>
<dbReference type="EMBL" id="DSUT01000182">
    <property type="protein sequence ID" value="HGK28972.1"/>
    <property type="molecule type" value="Genomic_DNA"/>
</dbReference>
<comment type="caution">
    <text evidence="2">The sequence shown here is derived from an EMBL/GenBank/DDBJ whole genome shotgun (WGS) entry which is preliminary data.</text>
</comment>